<evidence type="ECO:0000313" key="5">
    <source>
        <dbReference type="EMBL" id="MFD1718800.1"/>
    </source>
</evidence>
<protein>
    <recommendedName>
        <fullName evidence="3">Alpha-amylase</fullName>
        <ecNumber evidence="3">3.2.1.1</ecNumber>
    </recommendedName>
</protein>
<dbReference type="SMART" id="SM00642">
    <property type="entry name" value="Aamy"/>
    <property type="match status" value="1"/>
</dbReference>
<evidence type="ECO:0000256" key="2">
    <source>
        <dbReference type="RuleBase" id="RU003615"/>
    </source>
</evidence>
<keyword evidence="3" id="KW-0378">Hydrolase</keyword>
<accession>A0ABW4L5Q9</accession>
<dbReference type="PANTHER" id="PTHR10357">
    <property type="entry name" value="ALPHA-AMYLASE FAMILY MEMBER"/>
    <property type="match status" value="1"/>
</dbReference>
<sequence length="559" mass="63763">MRITDTSDLWYKNTLFYCLDVENYLDTDGDGVGDFAGLAQRVDYLAELGVTCLWLMPFYPSPGLDDGYDVSDMYGVAPRLGTHGDVVELIRTAHDRGIRVIIDLVVNHTSDRHPWFRRARRSKNNPYRDFYVWRSDPPPDTSDQVVFPDEEDSIWEYDKRTEEWYLHHFYSHQPDLNTANPKVRDAIAKTMGFWLQVGVDGFRVDAVPYFLGDAGMSDRQQHDFSEPHAYLRALRQFLQRRNGNAILLGEVNLPYADQLDFFGGQDGDELTMQFDFVGNQHCYLAMAREDARPLAEALAARPTISPDSQFATFLRSHDELTLDKLTEAERQEVFDAFGPAEEMQLFGRGLKRRLPPMLDGDPRRLKMAYSLLLSLPGTPVLFYGEEIGMGERLDLPGRTAVRTPMQWSRGKNGGFSQAPPRKLVTPLVEGAFGPEHVNAADARRDEDSLLHHITRLAQRYRECPELGWGTFELLDQPHVPVLAHRVTWDEAAMVLLHNLGAHPAVVPLTFEDEEPGTELVDLLQAGRCRLDADRHVELTLDGYGYRWLRITRDGDIRLV</sequence>
<comment type="caution">
    <text evidence="5">The sequence shown here is derived from an EMBL/GenBank/DDBJ whole genome shotgun (WGS) entry which is preliminary data.</text>
</comment>
<dbReference type="Proteomes" id="UP001597277">
    <property type="component" value="Unassembled WGS sequence"/>
</dbReference>
<dbReference type="InterPro" id="IPR006046">
    <property type="entry name" value="Alpha_amylase"/>
</dbReference>
<feature type="domain" description="Glycosyl hydrolase family 13 catalytic" evidence="4">
    <location>
        <begin position="26"/>
        <end position="444"/>
    </location>
</feature>
<dbReference type="Gene3D" id="2.60.40.1180">
    <property type="entry name" value="Golgi alpha-mannosidase II"/>
    <property type="match status" value="1"/>
</dbReference>
<dbReference type="Pfam" id="PF22157">
    <property type="entry name" value="SupH-like_C"/>
    <property type="match status" value="1"/>
</dbReference>
<dbReference type="Gene3D" id="3.20.20.80">
    <property type="entry name" value="Glycosidases"/>
    <property type="match status" value="1"/>
</dbReference>
<dbReference type="PANTHER" id="PTHR10357:SF219">
    <property type="entry name" value="MALTOSE ALPHA-D-GLUCOSYLTRANSFERASE"/>
    <property type="match status" value="1"/>
</dbReference>
<evidence type="ECO:0000256" key="1">
    <source>
        <dbReference type="ARBA" id="ARBA00008061"/>
    </source>
</evidence>
<dbReference type="RefSeq" id="WP_388007814.1">
    <property type="nucleotide sequence ID" value="NZ_JBHUEE010000007.1"/>
</dbReference>
<gene>
    <name evidence="5" type="ORF">ACFSE6_13210</name>
</gene>
<reference evidence="6" key="1">
    <citation type="journal article" date="2019" name="Int. J. Syst. Evol. Microbiol.">
        <title>The Global Catalogue of Microorganisms (GCM) 10K type strain sequencing project: providing services to taxonomists for standard genome sequencing and annotation.</title>
        <authorList>
            <consortium name="The Broad Institute Genomics Platform"/>
            <consortium name="The Broad Institute Genome Sequencing Center for Infectious Disease"/>
            <person name="Wu L."/>
            <person name="Ma J."/>
        </authorList>
    </citation>
    <scope>NUCLEOTIDE SEQUENCE [LARGE SCALE GENOMIC DNA]</scope>
    <source>
        <strain evidence="6">JCM 17130</strain>
    </source>
</reference>
<dbReference type="SUPFAM" id="SSF51011">
    <property type="entry name" value="Glycosyl hydrolase domain"/>
    <property type="match status" value="1"/>
</dbReference>
<comment type="similarity">
    <text evidence="1 2">Belongs to the glycosyl hydrolase 13 family.</text>
</comment>
<keyword evidence="6" id="KW-1185">Reference proteome</keyword>
<dbReference type="Gene3D" id="3.90.400.10">
    <property type="entry name" value="Oligo-1,6-glucosidase, Domain 2"/>
    <property type="match status" value="1"/>
</dbReference>
<dbReference type="InterPro" id="IPR013780">
    <property type="entry name" value="Glyco_hydro_b"/>
</dbReference>
<dbReference type="SUPFAM" id="SSF51445">
    <property type="entry name" value="(Trans)glycosidases"/>
    <property type="match status" value="1"/>
</dbReference>
<dbReference type="PRINTS" id="PR00110">
    <property type="entry name" value="ALPHAAMYLASE"/>
</dbReference>
<evidence type="ECO:0000256" key="3">
    <source>
        <dbReference type="RuleBase" id="RU361134"/>
    </source>
</evidence>
<dbReference type="InterPro" id="IPR054049">
    <property type="entry name" value="SupH-like_C"/>
</dbReference>
<dbReference type="InterPro" id="IPR045857">
    <property type="entry name" value="O16G_dom_2"/>
</dbReference>
<dbReference type="Pfam" id="PF00128">
    <property type="entry name" value="Alpha-amylase"/>
    <property type="match status" value="2"/>
</dbReference>
<comment type="catalytic activity">
    <reaction evidence="3">
        <text>Endohydrolysis of (1-&gt;4)-alpha-D-glucosidic linkages in polysaccharides containing three or more (1-&gt;4)-alpha-linked D-glucose units.</text>
        <dbReference type="EC" id="3.2.1.1"/>
    </reaction>
</comment>
<keyword evidence="3" id="KW-0119">Carbohydrate metabolism</keyword>
<name>A0ABW4L5Q9_9MICO</name>
<keyword evidence="3" id="KW-0326">Glycosidase</keyword>
<dbReference type="EMBL" id="JBHUEE010000007">
    <property type="protein sequence ID" value="MFD1718800.1"/>
    <property type="molecule type" value="Genomic_DNA"/>
</dbReference>
<dbReference type="InterPro" id="IPR017853">
    <property type="entry name" value="GH"/>
</dbReference>
<proteinExistence type="inferred from homology"/>
<dbReference type="EC" id="3.2.1.1" evidence="3"/>
<evidence type="ECO:0000259" key="4">
    <source>
        <dbReference type="SMART" id="SM00642"/>
    </source>
</evidence>
<organism evidence="5 6">
    <name type="scientific">Georgenia deserti</name>
    <dbReference type="NCBI Taxonomy" id="2093781"/>
    <lineage>
        <taxon>Bacteria</taxon>
        <taxon>Bacillati</taxon>
        <taxon>Actinomycetota</taxon>
        <taxon>Actinomycetes</taxon>
        <taxon>Micrococcales</taxon>
        <taxon>Bogoriellaceae</taxon>
        <taxon>Georgenia</taxon>
    </lineage>
</organism>
<evidence type="ECO:0000313" key="6">
    <source>
        <dbReference type="Proteomes" id="UP001597277"/>
    </source>
</evidence>
<dbReference type="CDD" id="cd11334">
    <property type="entry name" value="AmyAc_TreS"/>
    <property type="match status" value="1"/>
</dbReference>
<dbReference type="InterPro" id="IPR006047">
    <property type="entry name" value="GH13_cat_dom"/>
</dbReference>